<dbReference type="PROSITE" id="PS51352">
    <property type="entry name" value="THIOREDOXIN_2"/>
    <property type="match status" value="1"/>
</dbReference>
<protein>
    <recommendedName>
        <fullName evidence="1">Thioredoxin domain-containing protein</fullName>
    </recommendedName>
</protein>
<name>A0A6I6D5G5_9GAMM</name>
<dbReference type="KEGG" id="ghl:GM160_07375"/>
<evidence type="ECO:0000313" key="2">
    <source>
        <dbReference type="EMBL" id="QGT78734.1"/>
    </source>
</evidence>
<sequence length="186" mass="20602">MTNANRRQWIILLSLAAIFILPLAASWTMYTLQPFEKRGGLEHGELITPVEKVPVAGLSTLDGEPVDASLFQGKWTLLYHVPAGENQAGCDADCRALMDTLRRVRLAQDEGMRAVQRVLLEPAGTGRPADFDQGLQVLESNQWPLARGSVYIVDRQGYLVLRYDAGFDPQGLLKDLERLLRLAGEG</sequence>
<organism evidence="2 3">
    <name type="scientific">Guyparkeria halophila</name>
    <dbReference type="NCBI Taxonomy" id="47960"/>
    <lineage>
        <taxon>Bacteria</taxon>
        <taxon>Pseudomonadati</taxon>
        <taxon>Pseudomonadota</taxon>
        <taxon>Gammaproteobacteria</taxon>
        <taxon>Chromatiales</taxon>
        <taxon>Thioalkalibacteraceae</taxon>
        <taxon>Guyparkeria</taxon>
    </lineage>
</organism>
<dbReference type="AlphaFoldDB" id="A0A6I6D5G5"/>
<feature type="domain" description="Thioredoxin" evidence="1">
    <location>
        <begin position="47"/>
        <end position="181"/>
    </location>
</feature>
<proteinExistence type="predicted"/>
<keyword evidence="3" id="KW-1185">Reference proteome</keyword>
<gene>
    <name evidence="2" type="ORF">GM160_07375</name>
</gene>
<reference evidence="2 3" key="1">
    <citation type="submission" date="2019-11" db="EMBL/GenBank/DDBJ databases">
        <authorList>
            <person name="Zhang J."/>
            <person name="Sun C."/>
        </authorList>
    </citation>
    <scope>NUCLEOTIDE SEQUENCE [LARGE SCALE GENOMIC DNA]</scope>
    <source>
        <strain evidence="3">sp2</strain>
    </source>
</reference>
<dbReference type="EMBL" id="CP046415">
    <property type="protein sequence ID" value="QGT78734.1"/>
    <property type="molecule type" value="Genomic_DNA"/>
</dbReference>
<evidence type="ECO:0000259" key="1">
    <source>
        <dbReference type="PROSITE" id="PS51352"/>
    </source>
</evidence>
<dbReference type="Proteomes" id="UP000427716">
    <property type="component" value="Chromosome"/>
</dbReference>
<dbReference type="InterPro" id="IPR013766">
    <property type="entry name" value="Thioredoxin_domain"/>
</dbReference>
<dbReference type="SUPFAM" id="SSF52833">
    <property type="entry name" value="Thioredoxin-like"/>
    <property type="match status" value="1"/>
</dbReference>
<accession>A0A6I6D5G5</accession>
<dbReference type="InterPro" id="IPR036249">
    <property type="entry name" value="Thioredoxin-like_sf"/>
</dbReference>
<evidence type="ECO:0000313" key="3">
    <source>
        <dbReference type="Proteomes" id="UP000427716"/>
    </source>
</evidence>
<dbReference type="RefSeq" id="WP_156574253.1">
    <property type="nucleotide sequence ID" value="NZ_CP046415.1"/>
</dbReference>